<sequence length="349" mass="40230">MTPVLSDKATSFLMAKPPPPPTFKDKIAKVTDRLLSKHAKQALTDPGMQKWGINNLMRAAKRYNRWRYGEREKKHQKAYDKKLTELMEEHGGPGHYPPKMVMQDGWAIDTSMSLPGLDRLLDEAGQVARERAGKSHTDVQQPYFRNLMVYEDVMKYPSWLDFVTSPDVLATAIHYLKTIPVLSKTRPPGIRFMESNQNLDPNPPGPFSESQLYHMDLHDQPLVYVLVLIDDCTMECGPWHFLPASVSDRAIKALGYQKRGVRYRVTDEEMYSVIDPKEAQIFAYPKGTVLFIDSSRCFHYGSRLSYKPRLQMMYAYTSVTRCDFSQTFMPAFPYPVKKTDSRLRKMVLK</sequence>
<dbReference type="OrthoDB" id="467001at2"/>
<dbReference type="SUPFAM" id="SSF51197">
    <property type="entry name" value="Clavaminate synthase-like"/>
    <property type="match status" value="1"/>
</dbReference>
<evidence type="ECO:0000313" key="2">
    <source>
        <dbReference type="EMBL" id="RBP40411.1"/>
    </source>
</evidence>
<evidence type="ECO:0000256" key="1">
    <source>
        <dbReference type="SAM" id="MobiDB-lite"/>
    </source>
</evidence>
<protein>
    <recommendedName>
        <fullName evidence="4">Phytanoyl-CoA dioxygenase PhyH</fullName>
    </recommendedName>
</protein>
<dbReference type="Proteomes" id="UP000253426">
    <property type="component" value="Unassembled WGS sequence"/>
</dbReference>
<reference evidence="2 3" key="1">
    <citation type="submission" date="2018-06" db="EMBL/GenBank/DDBJ databases">
        <title>Genomic Encyclopedia of Type Strains, Phase IV (KMG-IV): sequencing the most valuable type-strain genomes for metagenomic binning, comparative biology and taxonomic classification.</title>
        <authorList>
            <person name="Goeker M."/>
        </authorList>
    </citation>
    <scope>NUCLEOTIDE SEQUENCE [LARGE SCALE GENOMIC DNA]</scope>
    <source>
        <strain evidence="2 3">DSM 25532</strain>
    </source>
</reference>
<accession>A0A366HD79</accession>
<dbReference type="EMBL" id="QNRR01000008">
    <property type="protein sequence ID" value="RBP40411.1"/>
    <property type="molecule type" value="Genomic_DNA"/>
</dbReference>
<dbReference type="AlphaFoldDB" id="A0A366HD79"/>
<name>A0A366HD79_9BACT</name>
<feature type="region of interest" description="Disordered" evidence="1">
    <location>
        <begin position="1"/>
        <end position="21"/>
    </location>
</feature>
<gene>
    <name evidence="2" type="ORF">DES53_108118</name>
</gene>
<proteinExistence type="predicted"/>
<organism evidence="2 3">
    <name type="scientific">Roseimicrobium gellanilyticum</name>
    <dbReference type="NCBI Taxonomy" id="748857"/>
    <lineage>
        <taxon>Bacteria</taxon>
        <taxon>Pseudomonadati</taxon>
        <taxon>Verrucomicrobiota</taxon>
        <taxon>Verrucomicrobiia</taxon>
        <taxon>Verrucomicrobiales</taxon>
        <taxon>Verrucomicrobiaceae</taxon>
        <taxon>Roseimicrobium</taxon>
    </lineage>
</organism>
<keyword evidence="3" id="KW-1185">Reference proteome</keyword>
<comment type="caution">
    <text evidence="2">The sequence shown here is derived from an EMBL/GenBank/DDBJ whole genome shotgun (WGS) entry which is preliminary data.</text>
</comment>
<evidence type="ECO:0000313" key="3">
    <source>
        <dbReference type="Proteomes" id="UP000253426"/>
    </source>
</evidence>
<evidence type="ECO:0008006" key="4">
    <source>
        <dbReference type="Google" id="ProtNLM"/>
    </source>
</evidence>
<dbReference type="Gene3D" id="2.60.120.620">
    <property type="entry name" value="q2cbj1_9rhob like domain"/>
    <property type="match status" value="1"/>
</dbReference>